<gene>
    <name evidence="3" type="ORF">DYB26_013785</name>
    <name evidence="2" type="ORF">DYB36_005430</name>
</gene>
<protein>
    <submittedName>
        <fullName evidence="2">Uncharacterized protein</fullName>
    </submittedName>
</protein>
<reference evidence="4 5" key="1">
    <citation type="submission" date="2018-08" db="EMBL/GenBank/DDBJ databases">
        <title>Aphanomyces genome sequencing and annotation.</title>
        <authorList>
            <person name="Minardi D."/>
            <person name="Oidtmann B."/>
            <person name="Van Der Giezen M."/>
            <person name="Studholme D.J."/>
        </authorList>
    </citation>
    <scope>NUCLEOTIDE SEQUENCE [LARGE SCALE GENOMIC DNA]</scope>
    <source>
        <strain evidence="3 5">FDL457</strain>
        <strain evidence="2 4">Kv</strain>
    </source>
</reference>
<dbReference type="Proteomes" id="UP000286510">
    <property type="component" value="Unassembled WGS sequence"/>
</dbReference>
<name>A0A397A1J3_APHAT</name>
<accession>A0A397A1J3</accession>
<proteinExistence type="predicted"/>
<dbReference type="VEuPathDB" id="FungiDB:H257_13702"/>
<dbReference type="Proteomes" id="UP000265427">
    <property type="component" value="Unassembled WGS sequence"/>
</dbReference>
<dbReference type="EMBL" id="QUSZ01008193">
    <property type="protein sequence ID" value="RHY00776.1"/>
    <property type="molecule type" value="Genomic_DNA"/>
</dbReference>
<dbReference type="EMBL" id="QUTF01017216">
    <property type="protein sequence ID" value="RHZ04824.1"/>
    <property type="molecule type" value="Genomic_DNA"/>
</dbReference>
<dbReference type="AlphaFoldDB" id="A0A397A1J3"/>
<evidence type="ECO:0000256" key="1">
    <source>
        <dbReference type="SAM" id="MobiDB-lite"/>
    </source>
</evidence>
<feature type="compositionally biased region" description="Polar residues" evidence="1">
    <location>
        <begin position="1"/>
        <end position="13"/>
    </location>
</feature>
<sequence length="212" mass="23636">MMSTWRPLSSSKQSKSDDCYKQATLVKVKPPPSPPSRKFSSWLSSFTNRFASTTANPTKINQKPTTTLAAKPSAKPISRLTGHDAGIPDCCRRFAKAAFASKQHHPRSAGIQYKYLDRSVLLAQCSVVGGYRVPFLTSHVTKLRQERTKMRALTPVEEDSAAKLCENCHSFQYSHDPRTTCIALSRVVRRLTARPNHDQPVEMSVETPPCSM</sequence>
<evidence type="ECO:0000313" key="4">
    <source>
        <dbReference type="Proteomes" id="UP000265427"/>
    </source>
</evidence>
<comment type="caution">
    <text evidence="2">The sequence shown here is derived from an EMBL/GenBank/DDBJ whole genome shotgun (WGS) entry which is preliminary data.</text>
</comment>
<evidence type="ECO:0000313" key="5">
    <source>
        <dbReference type="Proteomes" id="UP000286510"/>
    </source>
</evidence>
<evidence type="ECO:0000313" key="3">
    <source>
        <dbReference type="EMBL" id="RHZ04824.1"/>
    </source>
</evidence>
<feature type="region of interest" description="Disordered" evidence="1">
    <location>
        <begin position="1"/>
        <end position="39"/>
    </location>
</feature>
<evidence type="ECO:0000313" key="2">
    <source>
        <dbReference type="EMBL" id="RHY00776.1"/>
    </source>
</evidence>
<organism evidence="2 4">
    <name type="scientific">Aphanomyces astaci</name>
    <name type="common">Crayfish plague agent</name>
    <dbReference type="NCBI Taxonomy" id="112090"/>
    <lineage>
        <taxon>Eukaryota</taxon>
        <taxon>Sar</taxon>
        <taxon>Stramenopiles</taxon>
        <taxon>Oomycota</taxon>
        <taxon>Saprolegniomycetes</taxon>
        <taxon>Saprolegniales</taxon>
        <taxon>Verrucalvaceae</taxon>
        <taxon>Aphanomyces</taxon>
    </lineage>
</organism>